<dbReference type="InterPro" id="IPR013783">
    <property type="entry name" value="Ig-like_fold"/>
</dbReference>
<dbReference type="InterPro" id="IPR006644">
    <property type="entry name" value="Cadg"/>
</dbReference>
<evidence type="ECO:0000313" key="6">
    <source>
        <dbReference type="Proteomes" id="UP000788993"/>
    </source>
</evidence>
<sequence length="731" mass="79416">MLRLGFLCLASLAGATPYSGFPFSQQLPDVARVGEEYAFTINKDTYRSDEGAVSYTAENMPDWLTFDESSLTFSGIPSSSDATDSLSFDLIGTDSTGTFNQSVSIVVSKEAGPELKTSIFSQLQSMGNTNGYDGLIIEPQTGFEVRFSNDTFQMSSGSSNNIVAYYGKSLNRTSLPSWCYFDEDTLTFSGTAPPINSEIAPSQEFGFILIATDYEGYTGTYGTFYLLVGAHELTTNVSGTLQINATAGQSFSVEVPLQDVQLDGQSISSQNISSVKLYEAPSWVQLDSNNRLTGDVPDDQDSNQLVNVTVTDVYGNQVFLDFEIDVYSNIFTVDDLPDVNATRGDFFVYSLPSSAFSNLNDTDIKASFSNATWLTYYYTNHSFAGLVPDTFSKLEVTIEATMNSLDDSREFNIRGVGTVRSSSSSQSSTSTSSSSSSSGSHSGTSISSVVASPSTTSGSGSKEGSPNKKNLAIGLGVALPLAALLGALLIFFCCWRRRKSTDDEEDDNEKKKSAFYINPQGTAETLKNDTEGDNAKRLSALNVLKLDESGVHDDSSSLTNVESNHSRSHSLYNEAMNHQSTDELISGRSQKITKSWRNGASKWKPRDSLTSLATVATTDLLTVRVADDPNMQRKSQSIFMNRNSSYVSSGSGNYVNYDQSSSSEYVDATDRPRDLATLNEEFGREFSDSTLSKTSAKFVDVQRKGSEAVNIPRDERSFEGVIENTSNSSML</sequence>
<feature type="domain" description="Dystroglycan-type cadherin-like" evidence="4">
    <location>
        <begin position="22"/>
        <end position="118"/>
    </location>
</feature>
<dbReference type="SUPFAM" id="SSF49313">
    <property type="entry name" value="Cadherin-like"/>
    <property type="match status" value="4"/>
</dbReference>
<dbReference type="Pfam" id="PF05345">
    <property type="entry name" value="He_PIG"/>
    <property type="match status" value="2"/>
</dbReference>
<feature type="chain" id="PRO_5040108157" description="Dystroglycan-type cadherin-like domain-containing protein" evidence="3">
    <location>
        <begin position="16"/>
        <end position="731"/>
    </location>
</feature>
<evidence type="ECO:0000259" key="4">
    <source>
        <dbReference type="SMART" id="SM00736"/>
    </source>
</evidence>
<gene>
    <name evidence="5" type="ORF">OGATHE_000852</name>
</gene>
<feature type="signal peptide" evidence="3">
    <location>
        <begin position="1"/>
        <end position="15"/>
    </location>
</feature>
<dbReference type="EMBL" id="JAEUBD010000108">
    <property type="protein sequence ID" value="KAH3677378.1"/>
    <property type="molecule type" value="Genomic_DNA"/>
</dbReference>
<dbReference type="InterPro" id="IPR015919">
    <property type="entry name" value="Cadherin-like_sf"/>
</dbReference>
<feature type="domain" description="Dystroglycan-type cadherin-like" evidence="4">
    <location>
        <begin position="127"/>
        <end position="235"/>
    </location>
</feature>
<evidence type="ECO:0000256" key="3">
    <source>
        <dbReference type="SAM" id="SignalP"/>
    </source>
</evidence>
<accession>A0A9P8PS93</accession>
<keyword evidence="2" id="KW-0812">Transmembrane</keyword>
<dbReference type="Proteomes" id="UP000788993">
    <property type="component" value="Unassembled WGS sequence"/>
</dbReference>
<dbReference type="AlphaFoldDB" id="A0A9P8PS93"/>
<evidence type="ECO:0000256" key="1">
    <source>
        <dbReference type="SAM" id="MobiDB-lite"/>
    </source>
</evidence>
<organism evidence="5 6">
    <name type="scientific">Ogataea polymorpha</name>
    <dbReference type="NCBI Taxonomy" id="460523"/>
    <lineage>
        <taxon>Eukaryota</taxon>
        <taxon>Fungi</taxon>
        <taxon>Dikarya</taxon>
        <taxon>Ascomycota</taxon>
        <taxon>Saccharomycotina</taxon>
        <taxon>Pichiomycetes</taxon>
        <taxon>Pichiales</taxon>
        <taxon>Pichiaceae</taxon>
        <taxon>Ogataea</taxon>
    </lineage>
</organism>
<keyword evidence="2" id="KW-0472">Membrane</keyword>
<protein>
    <recommendedName>
        <fullName evidence="4">Dystroglycan-type cadherin-like domain-containing protein</fullName>
    </recommendedName>
</protein>
<dbReference type="GO" id="GO:0016020">
    <property type="term" value="C:membrane"/>
    <property type="evidence" value="ECO:0007669"/>
    <property type="project" value="InterPro"/>
</dbReference>
<evidence type="ECO:0000256" key="2">
    <source>
        <dbReference type="SAM" id="Phobius"/>
    </source>
</evidence>
<reference evidence="5" key="1">
    <citation type="journal article" date="2021" name="Open Biol.">
        <title>Shared evolutionary footprints suggest mitochondrial oxidative damage underlies multiple complex I losses in fungi.</title>
        <authorList>
            <person name="Schikora-Tamarit M.A."/>
            <person name="Marcet-Houben M."/>
            <person name="Nosek J."/>
            <person name="Gabaldon T."/>
        </authorList>
    </citation>
    <scope>NUCLEOTIDE SEQUENCE</scope>
    <source>
        <strain evidence="5">NCAIM Y.01608</strain>
    </source>
</reference>
<dbReference type="Gene3D" id="2.60.40.10">
    <property type="entry name" value="Immunoglobulins"/>
    <property type="match status" value="4"/>
</dbReference>
<comment type="caution">
    <text evidence="5">The sequence shown here is derived from an EMBL/GenBank/DDBJ whole genome shotgun (WGS) entry which is preliminary data.</text>
</comment>
<dbReference type="SMART" id="SM00736">
    <property type="entry name" value="CADG"/>
    <property type="match status" value="2"/>
</dbReference>
<keyword evidence="3" id="KW-0732">Signal</keyword>
<name>A0A9P8PS93_9ASCO</name>
<keyword evidence="2" id="KW-1133">Transmembrane helix</keyword>
<keyword evidence="6" id="KW-1185">Reference proteome</keyword>
<evidence type="ECO:0000313" key="5">
    <source>
        <dbReference type="EMBL" id="KAH3677378.1"/>
    </source>
</evidence>
<proteinExistence type="predicted"/>
<feature type="transmembrane region" description="Helical" evidence="2">
    <location>
        <begin position="471"/>
        <end position="495"/>
    </location>
</feature>
<feature type="region of interest" description="Disordered" evidence="1">
    <location>
        <begin position="418"/>
        <end position="467"/>
    </location>
</feature>
<feature type="compositionally biased region" description="Low complexity" evidence="1">
    <location>
        <begin position="418"/>
        <end position="464"/>
    </location>
</feature>
<dbReference type="GO" id="GO:0005509">
    <property type="term" value="F:calcium ion binding"/>
    <property type="evidence" value="ECO:0007669"/>
    <property type="project" value="InterPro"/>
</dbReference>
<reference evidence="5" key="2">
    <citation type="submission" date="2021-01" db="EMBL/GenBank/DDBJ databases">
        <authorList>
            <person name="Schikora-Tamarit M.A."/>
        </authorList>
    </citation>
    <scope>NUCLEOTIDE SEQUENCE</scope>
    <source>
        <strain evidence="5">NCAIM Y.01608</strain>
    </source>
</reference>